<dbReference type="AlphaFoldDB" id="A0ABD5A4G1"/>
<accession>A0ABD5A4G1</accession>
<reference evidence="1" key="1">
    <citation type="submission" date="2023-07" db="EMBL/GenBank/DDBJ databases">
        <title>Genome content predicts the carbon catabolic preferences of heterotrophic bacteria.</title>
        <authorList>
            <person name="Gralka M."/>
        </authorList>
    </citation>
    <scope>NUCLEOTIDE SEQUENCE</scope>
    <source>
        <strain evidence="1">6E03</strain>
    </source>
</reference>
<proteinExistence type="predicted"/>
<name>A0ABD5A4G1_VIBSP</name>
<dbReference type="RefSeq" id="WP_241903627.1">
    <property type="nucleotide sequence ID" value="NZ_JAUYVK010000001.1"/>
</dbReference>
<dbReference type="Proteomes" id="UP001177883">
    <property type="component" value="Unassembled WGS sequence"/>
</dbReference>
<sequence length="317" mass="36473">MNKTILAASVAALLLTGCTVRHDREAMVDNTKQASELDIYQNDNYEQYSQAMQIMYVYTEREPTKLGNADVLAKDYYDKVAVKDTISTTATAAMLIGNLASNLDIATFFFGTQATDKIPYAFKRQHNIAIEPIGDDVTYDSIYREDLDRLKQMMKQKYPNAEIFEFEQDFLNVRNTSVSAMDITKPECAEFRQSAEFTPDTVFVEEELDHCFLSTRSPGYFKKIVEGEIDFIEGVPKAKRYLVYSTSDEMMAGYEGQSYFYRYVPYFGWMDSTKQKTYETNPEKFKADVEAMNTSPYPYLYRYSDNKVLLFKTNAAS</sequence>
<evidence type="ECO:0008006" key="3">
    <source>
        <dbReference type="Google" id="ProtNLM"/>
    </source>
</evidence>
<dbReference type="PROSITE" id="PS51257">
    <property type="entry name" value="PROKAR_LIPOPROTEIN"/>
    <property type="match status" value="1"/>
</dbReference>
<dbReference type="EMBL" id="JAUYVK010000001">
    <property type="protein sequence ID" value="MDP2488061.1"/>
    <property type="molecule type" value="Genomic_DNA"/>
</dbReference>
<evidence type="ECO:0000313" key="2">
    <source>
        <dbReference type="Proteomes" id="UP001177883"/>
    </source>
</evidence>
<gene>
    <name evidence="1" type="ORF">Q8W38_01850</name>
</gene>
<comment type="caution">
    <text evidence="1">The sequence shown here is derived from an EMBL/GenBank/DDBJ whole genome shotgun (WGS) entry which is preliminary data.</text>
</comment>
<evidence type="ECO:0000313" key="1">
    <source>
        <dbReference type="EMBL" id="MDP2488061.1"/>
    </source>
</evidence>
<protein>
    <recommendedName>
        <fullName evidence="3">Lipoprotein</fullName>
    </recommendedName>
</protein>
<organism evidence="1 2">
    <name type="scientific">Vibrio splendidus</name>
    <dbReference type="NCBI Taxonomy" id="29497"/>
    <lineage>
        <taxon>Bacteria</taxon>
        <taxon>Pseudomonadati</taxon>
        <taxon>Pseudomonadota</taxon>
        <taxon>Gammaproteobacteria</taxon>
        <taxon>Vibrionales</taxon>
        <taxon>Vibrionaceae</taxon>
        <taxon>Vibrio</taxon>
    </lineage>
</organism>